<feature type="region of interest" description="Disordered" evidence="1">
    <location>
        <begin position="469"/>
        <end position="504"/>
    </location>
</feature>
<proteinExistence type="predicted"/>
<feature type="region of interest" description="Disordered" evidence="1">
    <location>
        <begin position="93"/>
        <end position="116"/>
    </location>
</feature>
<evidence type="ECO:0000313" key="4">
    <source>
        <dbReference type="Proteomes" id="UP000283895"/>
    </source>
</evidence>
<gene>
    <name evidence="3" type="ORF">VMCG_00421</name>
</gene>
<dbReference type="AlphaFoldDB" id="A0A423X8V7"/>
<evidence type="ECO:0000256" key="2">
    <source>
        <dbReference type="SAM" id="Phobius"/>
    </source>
</evidence>
<keyword evidence="4" id="KW-1185">Reference proteome</keyword>
<keyword evidence="2" id="KW-0472">Membrane</keyword>
<accession>A0A423X8V7</accession>
<keyword evidence="2" id="KW-0812">Transmembrane</keyword>
<feature type="transmembrane region" description="Helical" evidence="2">
    <location>
        <begin position="122"/>
        <end position="143"/>
    </location>
</feature>
<name>A0A423X8V7_9PEZI</name>
<dbReference type="STRING" id="356882.A0A423X8V7"/>
<dbReference type="OrthoDB" id="5411141at2759"/>
<dbReference type="Proteomes" id="UP000283895">
    <property type="component" value="Unassembled WGS sequence"/>
</dbReference>
<comment type="caution">
    <text evidence="3">The sequence shown here is derived from an EMBL/GenBank/DDBJ whole genome shotgun (WGS) entry which is preliminary data.</text>
</comment>
<evidence type="ECO:0000313" key="3">
    <source>
        <dbReference type="EMBL" id="ROW12395.1"/>
    </source>
</evidence>
<keyword evidence="2" id="KW-1133">Transmembrane helix</keyword>
<evidence type="ECO:0000256" key="1">
    <source>
        <dbReference type="SAM" id="MobiDB-lite"/>
    </source>
</evidence>
<dbReference type="EMBL" id="LKEA01000001">
    <property type="protein sequence ID" value="ROW12395.1"/>
    <property type="molecule type" value="Genomic_DNA"/>
</dbReference>
<feature type="compositionally biased region" description="Basic and acidic residues" evidence="1">
    <location>
        <begin position="96"/>
        <end position="106"/>
    </location>
</feature>
<reference evidence="3 4" key="1">
    <citation type="submission" date="2015-09" db="EMBL/GenBank/DDBJ databases">
        <title>Host preference determinants of Valsa canker pathogens revealed by comparative genomics.</title>
        <authorList>
            <person name="Yin Z."/>
            <person name="Huang L."/>
        </authorList>
    </citation>
    <scope>NUCLEOTIDE SEQUENCE [LARGE SCALE GENOMIC DNA]</scope>
    <source>
        <strain evidence="3 4">03-1</strain>
    </source>
</reference>
<protein>
    <submittedName>
        <fullName evidence="3">Uncharacterized protein</fullName>
    </submittedName>
</protein>
<organism evidence="3 4">
    <name type="scientific">Cytospora schulzeri</name>
    <dbReference type="NCBI Taxonomy" id="448051"/>
    <lineage>
        <taxon>Eukaryota</taxon>
        <taxon>Fungi</taxon>
        <taxon>Dikarya</taxon>
        <taxon>Ascomycota</taxon>
        <taxon>Pezizomycotina</taxon>
        <taxon>Sordariomycetes</taxon>
        <taxon>Sordariomycetidae</taxon>
        <taxon>Diaporthales</taxon>
        <taxon>Cytosporaceae</taxon>
        <taxon>Cytospora</taxon>
    </lineage>
</organism>
<sequence length="504" mass="54470">MDVMIAGNPQISVSVWPAATPSSISPMATHSVETIWIVPASAQPRQASADPYTLTPVASVSSTCIESDAQATLFTFENTPTSMVSLGDVNNDYGDDMGHRGDDHHGGHNSSPGSLSPGAEHALISVGSIGGFIIVCFVFWMAWRMIKKSKRKADGIYGTHSSTPNPLSYFGRNPRGWQGLEDTPNEMLGSSTRYEKTTSRGQASEVYLTNDPRSHTQLLAKQGPTVLPQLQTNLSSSNSFSPYSTPTSVNMQNSQMVSPSSQTSQKLAAIPTLETGVSSINNANPSLGTSTSPRNAASTYVTISPISTAQPGDIMGTMQTDRSMMAEPFYNQSEMGRQSSNAYDPIRRHVYRASELSSLSSGFGDGDIIIPPPAALHSSPPGMPRFTYQQVPTVSRKDSIANGSEAGSSNRDTIYTNISEDMPMRYRTVNSWVNQQTGRIQRAVQKANEDVPPVPVMPPEERYTMMMDDEEPRRPETVPVPVPALPEGAANLPGPYEENKEMNP</sequence>